<evidence type="ECO:0008006" key="3">
    <source>
        <dbReference type="Google" id="ProtNLM"/>
    </source>
</evidence>
<dbReference type="AlphaFoldDB" id="A0A6J4V030"/>
<evidence type="ECO:0000256" key="1">
    <source>
        <dbReference type="SAM" id="MobiDB-lite"/>
    </source>
</evidence>
<protein>
    <recommendedName>
        <fullName evidence="3">Winged helix-turn helix domain-containing protein</fullName>
    </recommendedName>
</protein>
<sequence>MPRRLTVTPHRSSDERRRRVGATPAAERVRWLAVRPAAEGRPSTDGGPPVGLSPDGVCAPGRRAHGGGPVALADDRRGNPGAGIPFDALQRNELRAVQGDRAVGSGSWTSRVVAAWVGERVGRPVAEQRRWEMMRRLGFTPWSVPPWRRLRLPGGAPEGRAAAPRRPLAWPRPVRAPIPGITASARRDALEDLRAGGLAAVLPKPRSPAALRTRREWVLDGTDPPLDAEP</sequence>
<gene>
    <name evidence="2" type="ORF">AVDCRST_MAG19-1979</name>
</gene>
<dbReference type="EMBL" id="CADCWL010000088">
    <property type="protein sequence ID" value="CAA9563009.1"/>
    <property type="molecule type" value="Genomic_DNA"/>
</dbReference>
<accession>A0A6J4V030</accession>
<reference evidence="2" key="1">
    <citation type="submission" date="2020-02" db="EMBL/GenBank/DDBJ databases">
        <authorList>
            <person name="Meier V. D."/>
        </authorList>
    </citation>
    <scope>NUCLEOTIDE SEQUENCE</scope>
    <source>
        <strain evidence="2">AVDCRST_MAG19</strain>
    </source>
</reference>
<evidence type="ECO:0000313" key="2">
    <source>
        <dbReference type="EMBL" id="CAA9563009.1"/>
    </source>
</evidence>
<organism evidence="2">
    <name type="scientific">uncultured Thermomicrobiales bacterium</name>
    <dbReference type="NCBI Taxonomy" id="1645740"/>
    <lineage>
        <taxon>Bacteria</taxon>
        <taxon>Pseudomonadati</taxon>
        <taxon>Thermomicrobiota</taxon>
        <taxon>Thermomicrobia</taxon>
        <taxon>Thermomicrobiales</taxon>
        <taxon>environmental samples</taxon>
    </lineage>
</organism>
<feature type="region of interest" description="Disordered" evidence="1">
    <location>
        <begin position="1"/>
        <end position="85"/>
    </location>
</feature>
<proteinExistence type="predicted"/>
<name>A0A6J4V030_9BACT</name>